<feature type="region of interest" description="Disordered" evidence="6">
    <location>
        <begin position="1550"/>
        <end position="1605"/>
    </location>
</feature>
<proteinExistence type="predicted"/>
<feature type="domain" description="Myb-like" evidence="7">
    <location>
        <begin position="2134"/>
        <end position="2184"/>
    </location>
</feature>
<dbReference type="SMART" id="SM00717">
    <property type="entry name" value="SANT"/>
    <property type="match status" value="2"/>
</dbReference>
<feature type="region of interest" description="Disordered" evidence="6">
    <location>
        <begin position="60"/>
        <end position="166"/>
    </location>
</feature>
<evidence type="ECO:0000313" key="9">
    <source>
        <dbReference type="Proteomes" id="UP001209878"/>
    </source>
</evidence>
<dbReference type="PROSITE" id="PS51477">
    <property type="entry name" value="PAH"/>
    <property type="match status" value="1"/>
</dbReference>
<feature type="region of interest" description="Disordered" evidence="6">
    <location>
        <begin position="2032"/>
        <end position="2058"/>
    </location>
</feature>
<dbReference type="InterPro" id="IPR009057">
    <property type="entry name" value="Homeodomain-like_sf"/>
</dbReference>
<feature type="compositionally biased region" description="Basic and acidic residues" evidence="6">
    <location>
        <begin position="1551"/>
        <end position="1573"/>
    </location>
</feature>
<feature type="compositionally biased region" description="Polar residues" evidence="6">
    <location>
        <begin position="301"/>
        <end position="314"/>
    </location>
</feature>
<comment type="caution">
    <text evidence="8">The sequence shown here is derived from an EMBL/GenBank/DDBJ whole genome shotgun (WGS) entry which is preliminary data.</text>
</comment>
<feature type="region of interest" description="Disordered" evidence="6">
    <location>
        <begin position="1351"/>
        <end position="1375"/>
    </location>
</feature>
<feature type="compositionally biased region" description="Basic residues" evidence="6">
    <location>
        <begin position="281"/>
        <end position="290"/>
    </location>
</feature>
<evidence type="ECO:0000256" key="6">
    <source>
        <dbReference type="SAM" id="MobiDB-lite"/>
    </source>
</evidence>
<feature type="region of interest" description="Disordered" evidence="6">
    <location>
        <begin position="1973"/>
        <end position="2004"/>
    </location>
</feature>
<sequence length="2207" mass="241649">MEQNVDLVTDGDGRKTMTSASLGETTELVGKAESEGLSEEVVGVEVASVEVKSMEVKGMEVKGMDDTTQLDKESSPEFSKKRKLRHVSGDRSQKDIPAGKRVLLSPSKRTLHKWQRYKKPTNPKLCRSKKKRMSPKTSKPPENVPSPVSAQSCETGQSTGGEQMKSGRVLRTDVAQSVTSESVLNCVNECKQDNGQQTEAGQCLDSGSKVETVDVPVVVTAPLSPDTESQQQGPESLDVSLKIDIGDVDQGADTGLCHLKQLTEELSQLGRDSARLVTSRQSRKTKKRKQKSDEHVPSQAGRRTSSPMRNVKQHTNCDPTEAAFAEELGLIASHEKGRDVIGIVPDSASQGHSAQDTSVAKEMESIDETLEEKSKRFLLTAKNVRSIVHELVTNEQVLAMMCNTLEEGHDDDQPKQVVYEPKMTRSKVKEVIEMGQLPSPWILSPIKGSNKAAAAEPHFLEMTFSEDEEDEEYKPSEDELKAYAEVGTPASVLSTSQEEGTVDLTFGRSDDDSQTGVGETATIAWRTRSKLPLQDTPLEQIELGFVAPDISADMYDTYCDDTDWKNFLCSIVKSDGRQDVNDSLDDEADPEYNFLAEVEKEEVDAEDFRNDRDVRVTKKELHELMDELFEAYGAGFEQPPDVKPLKDTAKTKKQKGSSDTTGPQIKFVGDLVAVKVDSSASDGSQDKDPVPWVTDEEKVQIEDQMRKHVQLLAQTYVQVAGRPELAELSGLAQHYLMELKAFGDKKTGLSPGVTSFFHPCNLTAALDVVSCPLPDPDEACNKNLKELMVANYVPKHAYEVYGLSYEQMQVFMTSPAFMFPQMLPECRLLQVEHHGNKRVLFSEAEDNLLAMGIDQFGHLHNKYAYIETYMLPTKKKQQLRYRLKNLKADRTHSENSLKYLSKHNKLPEFPRYLELEDPTEVVPPQDRDPDLLPEWWNAFQAARLNHQSNCQSELTGVTGWVQVVSVAPPTDNTAEKETSQMKKKRPPAPSRPPSSRKIGVSGLNRFRTSKDKKDKKVASSPSSPVLPPVSAAPPTTTSATNLCRDTMTPPVSDCQENTLTGMQTPCKVKPSVVINAAVLSPGSLLGGAAVKMATVLRPGFRATSPADSSPAVDIDEPLIMLTARQLSQLGVKINMMSAGGDTTVQLSSPSGKGTLTSIGGNVTRNTLLSSTEMQDRVADSECKMLSSVSLSSVTLSTSATTIRCSSVVSSSENSDTCVKRHSDSIPSNVDYMPGDIIGVTHGEDVDMTDAADVTTVNTCHDVTITADVGSVDTPCHDDTATTGDIELSFTPGVSVHVNSPVTVTTSDTVIGAMTNVIVEASTPNKPVKCVITDGVVSPAIVPRVVAALTDGQNRTPKKIPSTPSPEKTSPSKRSLFYNSPSRKATVFHRLHKPQDDPPKARRTIDILPHPPLPVPDFSVGSPFYQSPSKQITFVQPAGGSSGFAGVDVSVSRNLAFSLRSPSKTGIAGGRRGHAIYVSPVKKAAAKITARLKKVRKIRKLERILPKPAEPAVVLAPVLTPHVVETEQCSTHVGVSDVGSSDTSMARFGLDAPREKADSPRRSAMEPVTPREEVVAMESESDGESVKGAASRPESATEFDDDDNDDEDHLAQLMAASTTIRFAPKLPLSETDICLTKAKKKRAVLLELLMPDLLAKDPLRDERDTAFAQAYLTRAKDVLLGNCKTDTYEQLLKLLHDFGQSDKSPVELYQQLRTVLTDFPELVQEFVVFLLPEQAKECDCFMENLECQRARTFLRKLEVMPRSFLRHLISMACILLSVSAVSVQDSLAYRNRKRISLIFELRAIFLSFQMVHLRKHPSHLQKIINIFLQWQNSVNRDVNRDVSQLKEAIRPLLRGQQHLLEEFCWFFCDEQPPQSSLTEFEEVTLKDSDDDDLEDDDYEEVRGRLRLSCLKGDELLGSQWCVCPCHQSDVLLFNRRKKHCRACRSSGIKIIKGRIYVQTSESSLKPARVVYHSPEDARGDHGHSDTRSTQSQTRSNEDAAKVELGVEDAGRPALGATTRPPEHAHKLGHVILVGSGSRPHTPNLASDTARTPRTDSGHGECVVDRETGGPGHMVSDCGEPPAGIRSVSGLTSQTLVGAQTGSGGTGCGGDVVVQGMEAGRQVDWSLAGVSGLTAPECVWTKEEDKHILESCKQHGLGGSTFQTVAAALKKSAESVSKRFYELMQLFNEQPSDPSENDSDIESDGSPVG</sequence>
<evidence type="ECO:0000256" key="2">
    <source>
        <dbReference type="ARBA" id="ARBA00023015"/>
    </source>
</evidence>
<feature type="region of interest" description="Disordered" evidence="6">
    <location>
        <begin position="1"/>
        <end position="37"/>
    </location>
</feature>
<name>A0AAD9KZI9_RIDPI</name>
<dbReference type="Pfam" id="PF02671">
    <property type="entry name" value="PAH"/>
    <property type="match status" value="1"/>
</dbReference>
<dbReference type="Gene3D" id="1.20.1160.11">
    <property type="entry name" value="Paired amphipathic helix"/>
    <property type="match status" value="1"/>
</dbReference>
<evidence type="ECO:0000256" key="1">
    <source>
        <dbReference type="ARBA" id="ARBA00004123"/>
    </source>
</evidence>
<dbReference type="EMBL" id="JAODUO010000450">
    <property type="protein sequence ID" value="KAK2180286.1"/>
    <property type="molecule type" value="Genomic_DNA"/>
</dbReference>
<reference evidence="8" key="1">
    <citation type="journal article" date="2023" name="Mol. Biol. Evol.">
        <title>Third-Generation Sequencing Reveals the Adaptive Role of the Epigenome in Three Deep-Sea Polychaetes.</title>
        <authorList>
            <person name="Perez M."/>
            <person name="Aroh O."/>
            <person name="Sun Y."/>
            <person name="Lan Y."/>
            <person name="Juniper S.K."/>
            <person name="Young C.R."/>
            <person name="Angers B."/>
            <person name="Qian P.Y."/>
        </authorList>
    </citation>
    <scope>NUCLEOTIDE SEQUENCE</scope>
    <source>
        <strain evidence="8">R07B-5</strain>
    </source>
</reference>
<feature type="region of interest" description="Disordered" evidence="6">
    <location>
        <begin position="2186"/>
        <end position="2207"/>
    </location>
</feature>
<evidence type="ECO:0000256" key="5">
    <source>
        <dbReference type="PROSITE-ProRule" id="PRU00810"/>
    </source>
</evidence>
<feature type="region of interest" description="Disordered" evidence="6">
    <location>
        <begin position="271"/>
        <end position="314"/>
    </location>
</feature>
<feature type="domain" description="Myb-like" evidence="7">
    <location>
        <begin position="837"/>
        <end position="889"/>
    </location>
</feature>
<feature type="compositionally biased region" description="Basic and acidic residues" evidence="6">
    <location>
        <begin position="1973"/>
        <end position="1985"/>
    </location>
</feature>
<feature type="compositionally biased region" description="Low complexity" evidence="6">
    <location>
        <begin position="1358"/>
        <end position="1374"/>
    </location>
</feature>
<feature type="region of interest" description="Disordered" evidence="6">
    <location>
        <begin position="635"/>
        <end position="664"/>
    </location>
</feature>
<dbReference type="Gene3D" id="1.10.10.60">
    <property type="entry name" value="Homeodomain-like"/>
    <property type="match status" value="1"/>
</dbReference>
<dbReference type="GO" id="GO:0006355">
    <property type="term" value="P:regulation of DNA-templated transcription"/>
    <property type="evidence" value="ECO:0007669"/>
    <property type="project" value="InterPro"/>
</dbReference>
<comment type="subcellular location">
    <subcellularLocation>
        <location evidence="1 5">Nucleus</location>
    </subcellularLocation>
</comment>
<dbReference type="SUPFAM" id="SSF47762">
    <property type="entry name" value="PAH2 domain"/>
    <property type="match status" value="1"/>
</dbReference>
<feature type="compositionally biased region" description="Polar residues" evidence="6">
    <location>
        <begin position="146"/>
        <end position="161"/>
    </location>
</feature>
<dbReference type="SUPFAM" id="SSF46689">
    <property type="entry name" value="Homeodomain-like"/>
    <property type="match status" value="1"/>
</dbReference>
<feature type="region of interest" description="Disordered" evidence="6">
    <location>
        <begin position="968"/>
        <end position="1049"/>
    </location>
</feature>
<dbReference type="GO" id="GO:0005634">
    <property type="term" value="C:nucleus"/>
    <property type="evidence" value="ECO:0007669"/>
    <property type="project" value="UniProtKB-SubCell"/>
</dbReference>
<dbReference type="GO" id="GO:0003712">
    <property type="term" value="F:transcription coregulator activity"/>
    <property type="evidence" value="ECO:0007669"/>
    <property type="project" value="TreeGrafter"/>
</dbReference>
<dbReference type="InterPro" id="IPR052435">
    <property type="entry name" value="YY1-Transcr_Regul"/>
</dbReference>
<dbReference type="InterPro" id="IPR001005">
    <property type="entry name" value="SANT/Myb"/>
</dbReference>
<keyword evidence="4 5" id="KW-0539">Nucleus</keyword>
<feature type="compositionally biased region" description="Basic residues" evidence="6">
    <location>
        <begin position="109"/>
        <end position="134"/>
    </location>
</feature>
<feature type="compositionally biased region" description="Basic and acidic residues" evidence="6">
    <location>
        <begin position="1008"/>
        <end position="1017"/>
    </location>
</feature>
<feature type="compositionally biased region" description="Acidic residues" evidence="6">
    <location>
        <begin position="1596"/>
        <end position="1605"/>
    </location>
</feature>
<keyword evidence="2" id="KW-0805">Transcription regulation</keyword>
<evidence type="ECO:0000259" key="7">
    <source>
        <dbReference type="SMART" id="SM00717"/>
    </source>
</evidence>
<dbReference type="Proteomes" id="UP001209878">
    <property type="component" value="Unassembled WGS sequence"/>
</dbReference>
<keyword evidence="9" id="KW-1185">Reference proteome</keyword>
<feature type="compositionally biased region" description="Basic and acidic residues" evidence="6">
    <location>
        <begin position="60"/>
        <end position="79"/>
    </location>
</feature>
<dbReference type="PANTHER" id="PTHR16088">
    <property type="entry name" value="YY1 ASSOCIATED PROTEIN-RELATED"/>
    <property type="match status" value="1"/>
</dbReference>
<feature type="compositionally biased region" description="Basic and acidic residues" evidence="6">
    <location>
        <begin position="2049"/>
        <end position="2058"/>
    </location>
</feature>
<dbReference type="PANTHER" id="PTHR16088:SF3">
    <property type="entry name" value="GON-4-LIKE PROTEIN"/>
    <property type="match status" value="1"/>
</dbReference>
<keyword evidence="3" id="KW-0804">Transcription</keyword>
<gene>
    <name evidence="8" type="ORF">NP493_448g03009</name>
</gene>
<organism evidence="8 9">
    <name type="scientific">Ridgeia piscesae</name>
    <name type="common">Tubeworm</name>
    <dbReference type="NCBI Taxonomy" id="27915"/>
    <lineage>
        <taxon>Eukaryota</taxon>
        <taxon>Metazoa</taxon>
        <taxon>Spiralia</taxon>
        <taxon>Lophotrochozoa</taxon>
        <taxon>Annelida</taxon>
        <taxon>Polychaeta</taxon>
        <taxon>Sedentaria</taxon>
        <taxon>Canalipalpata</taxon>
        <taxon>Sabellida</taxon>
        <taxon>Siboglinidae</taxon>
        <taxon>Ridgeia</taxon>
    </lineage>
</organism>
<dbReference type="InterPro" id="IPR036600">
    <property type="entry name" value="PAH_sf"/>
</dbReference>
<feature type="compositionally biased region" description="Basic and acidic residues" evidence="6">
    <location>
        <begin position="87"/>
        <end position="98"/>
    </location>
</feature>
<feature type="compositionally biased region" description="Polar residues" evidence="6">
    <location>
        <begin position="2037"/>
        <end position="2048"/>
    </location>
</feature>
<accession>A0AAD9KZI9</accession>
<evidence type="ECO:0000256" key="3">
    <source>
        <dbReference type="ARBA" id="ARBA00023163"/>
    </source>
</evidence>
<evidence type="ECO:0000313" key="8">
    <source>
        <dbReference type="EMBL" id="KAK2180286.1"/>
    </source>
</evidence>
<dbReference type="InterPro" id="IPR003822">
    <property type="entry name" value="PAH"/>
</dbReference>
<dbReference type="Pfam" id="PF21227">
    <property type="entry name" value="Myb_DNA-binding_7"/>
    <property type="match status" value="1"/>
</dbReference>
<protein>
    <recommendedName>
        <fullName evidence="7">Myb-like domain-containing protein</fullName>
    </recommendedName>
</protein>
<evidence type="ECO:0000256" key="4">
    <source>
        <dbReference type="ARBA" id="ARBA00023242"/>
    </source>
</evidence>